<proteinExistence type="predicted"/>
<protein>
    <submittedName>
        <fullName evidence="1">Phage protein</fullName>
    </submittedName>
</protein>
<dbReference type="Pfam" id="PF08875">
    <property type="entry name" value="DUF1833"/>
    <property type="match status" value="1"/>
</dbReference>
<sequence length="178" mass="19766">MKSIEVYYASAPAYEIPIHTLEIKNEKAYQRGDADSVIRLADGFYSVREDGEEGIELGLEDSSNAFFRASAFGLSLPAKSVKGKQSLQFQIDNVTGEARHFIDKAMEDGSKVIITYRVYLSTNLQSPAQPPLVLTCVSEKDNIQTVSVVASFHDLVNRAWPKRRYTPAVARGLKYQGS</sequence>
<dbReference type="EMBL" id="KP795655">
    <property type="protein sequence ID" value="AKN39678.1"/>
    <property type="molecule type" value="Genomic_DNA"/>
</dbReference>
<dbReference type="AlphaFoldDB" id="A0A0H3ZTK2"/>
<accession>A0A0H3ZTK2</accession>
<name>A0A0H3ZTK2_9VIBR</name>
<evidence type="ECO:0000313" key="1">
    <source>
        <dbReference type="EMBL" id="AKN39678.1"/>
    </source>
</evidence>
<dbReference type="InterPro" id="IPR014974">
    <property type="entry name" value="DUF1833"/>
</dbReference>
<reference evidence="1" key="1">
    <citation type="journal article" date="2015" name="MBio">
        <title>Eco-Evolutionary Dynamics of Episomes among Ecologically Cohesive Bacterial Populations.</title>
        <authorList>
            <person name="Xue H."/>
            <person name="Cordero O.X."/>
            <person name="Camas F.M."/>
            <person name="Trimble W."/>
            <person name="Meyer F."/>
            <person name="Guglielmini J."/>
            <person name="Rocha E.P."/>
            <person name="Polz M.F."/>
        </authorList>
    </citation>
    <scope>NUCLEOTIDE SEQUENCE</scope>
    <source>
        <strain evidence="1">1F_97</strain>
    </source>
</reference>
<organism evidence="1">
    <name type="scientific">Vibrio sp. 1F_97</name>
    <dbReference type="NCBI Taxonomy" id="1652827"/>
    <lineage>
        <taxon>Bacteria</taxon>
        <taxon>Pseudomonadati</taxon>
        <taxon>Pseudomonadota</taxon>
        <taxon>Gammaproteobacteria</taxon>
        <taxon>Vibrionales</taxon>
        <taxon>Vibrionaceae</taxon>
        <taxon>Vibrio</taxon>
    </lineage>
</organism>